<keyword evidence="2 4" id="KW-0863">Zinc-finger</keyword>
<evidence type="ECO:0000256" key="4">
    <source>
        <dbReference type="PROSITE-ProRule" id="PRU00175"/>
    </source>
</evidence>
<reference evidence="6 7" key="1">
    <citation type="journal article" date="2013" name="Proc. Natl. Acad. Sci. U.S.A.">
        <title>The king cobra genome reveals dynamic gene evolution and adaptation in the snake venom system.</title>
        <authorList>
            <person name="Vonk F.J."/>
            <person name="Casewell N.R."/>
            <person name="Henkel C.V."/>
            <person name="Heimberg A.M."/>
            <person name="Jansen H.J."/>
            <person name="McCleary R.J."/>
            <person name="Kerkkamp H.M."/>
            <person name="Vos R.A."/>
            <person name="Guerreiro I."/>
            <person name="Calvete J.J."/>
            <person name="Wuster W."/>
            <person name="Woods A.E."/>
            <person name="Logan J.M."/>
            <person name="Harrison R.A."/>
            <person name="Castoe T.A."/>
            <person name="de Koning A.P."/>
            <person name="Pollock D.D."/>
            <person name="Yandell M."/>
            <person name="Calderon D."/>
            <person name="Renjifo C."/>
            <person name="Currier R.B."/>
            <person name="Salgado D."/>
            <person name="Pla D."/>
            <person name="Sanz L."/>
            <person name="Hyder A.S."/>
            <person name="Ribeiro J.M."/>
            <person name="Arntzen J.W."/>
            <person name="van den Thillart G.E."/>
            <person name="Boetzer M."/>
            <person name="Pirovano W."/>
            <person name="Dirks R.P."/>
            <person name="Spaink H.P."/>
            <person name="Duboule D."/>
            <person name="McGlinn E."/>
            <person name="Kini R.M."/>
            <person name="Richardson M.K."/>
        </authorList>
    </citation>
    <scope>NUCLEOTIDE SEQUENCE</scope>
    <source>
        <tissue evidence="6">Blood</tissue>
    </source>
</reference>
<comment type="caution">
    <text evidence="6">The sequence shown here is derived from an EMBL/GenBank/DDBJ whole genome shotgun (WGS) entry which is preliminary data.</text>
</comment>
<organism evidence="6 7">
    <name type="scientific">Ophiophagus hannah</name>
    <name type="common">King cobra</name>
    <name type="synonym">Naja hannah</name>
    <dbReference type="NCBI Taxonomy" id="8665"/>
    <lineage>
        <taxon>Eukaryota</taxon>
        <taxon>Metazoa</taxon>
        <taxon>Chordata</taxon>
        <taxon>Craniata</taxon>
        <taxon>Vertebrata</taxon>
        <taxon>Euteleostomi</taxon>
        <taxon>Lepidosauria</taxon>
        <taxon>Squamata</taxon>
        <taxon>Bifurcata</taxon>
        <taxon>Unidentata</taxon>
        <taxon>Episquamata</taxon>
        <taxon>Toxicofera</taxon>
        <taxon>Serpentes</taxon>
        <taxon>Colubroidea</taxon>
        <taxon>Elapidae</taxon>
        <taxon>Elapinae</taxon>
        <taxon>Ophiophagus</taxon>
    </lineage>
</organism>
<keyword evidence="1" id="KW-0479">Metal-binding</keyword>
<feature type="domain" description="RING-type" evidence="5">
    <location>
        <begin position="134"/>
        <end position="186"/>
    </location>
</feature>
<protein>
    <submittedName>
        <fullName evidence="6">E3 ubiquitin-protein ligase ZSWIM2</fullName>
    </submittedName>
</protein>
<dbReference type="EMBL" id="AZIM01004950">
    <property type="protein sequence ID" value="ETE60113.1"/>
    <property type="molecule type" value="Genomic_DNA"/>
</dbReference>
<dbReference type="InterPro" id="IPR039903">
    <property type="entry name" value="Zswim2"/>
</dbReference>
<dbReference type="PANTHER" id="PTHR21540:SF3">
    <property type="entry name" value="E3 UBIQUITIN-PROTEIN LIGASE ZSWIM2"/>
    <property type="match status" value="1"/>
</dbReference>
<proteinExistence type="predicted"/>
<dbReference type="PROSITE" id="PS50089">
    <property type="entry name" value="ZF_RING_2"/>
    <property type="match status" value="2"/>
</dbReference>
<dbReference type="CDD" id="cd16494">
    <property type="entry name" value="RING-CH-C4HC3_ZSWM2"/>
    <property type="match status" value="1"/>
</dbReference>
<dbReference type="OrthoDB" id="8062037at2759"/>
<dbReference type="SUPFAM" id="SSF57850">
    <property type="entry name" value="RING/U-box"/>
    <property type="match status" value="2"/>
</dbReference>
<evidence type="ECO:0000256" key="1">
    <source>
        <dbReference type="ARBA" id="ARBA00022723"/>
    </source>
</evidence>
<dbReference type="AlphaFoldDB" id="V8NEQ9"/>
<dbReference type="Pfam" id="PF13639">
    <property type="entry name" value="zf-RING_2"/>
    <property type="match status" value="1"/>
</dbReference>
<name>V8NEQ9_OPHHA</name>
<dbReference type="GO" id="GO:0008270">
    <property type="term" value="F:zinc ion binding"/>
    <property type="evidence" value="ECO:0007669"/>
    <property type="project" value="UniProtKB-KW"/>
</dbReference>
<keyword evidence="7" id="KW-1185">Reference proteome</keyword>
<evidence type="ECO:0000256" key="3">
    <source>
        <dbReference type="ARBA" id="ARBA00022833"/>
    </source>
</evidence>
<evidence type="ECO:0000313" key="6">
    <source>
        <dbReference type="EMBL" id="ETE60113.1"/>
    </source>
</evidence>
<dbReference type="GO" id="GO:0061630">
    <property type="term" value="F:ubiquitin protein ligase activity"/>
    <property type="evidence" value="ECO:0007669"/>
    <property type="project" value="InterPro"/>
</dbReference>
<dbReference type="Proteomes" id="UP000018936">
    <property type="component" value="Unassembled WGS sequence"/>
</dbReference>
<dbReference type="PANTHER" id="PTHR21540">
    <property type="entry name" value="RING FINGER AND SWIM DOMAIN-CONTAINING PROTEIN 2"/>
    <property type="match status" value="1"/>
</dbReference>
<feature type="non-terminal residue" evidence="6">
    <location>
        <position position="1"/>
    </location>
</feature>
<keyword evidence="3" id="KW-0862">Zinc</keyword>
<dbReference type="SMART" id="SM00184">
    <property type="entry name" value="RING"/>
    <property type="match status" value="2"/>
</dbReference>
<sequence length="437" mass="49732">MSRRRVSASPELSWRQDQALGTTMRIVRELGPTAFVLQEEDRRAAELRVEEGKRRAKTWDRHSRLRSPCDAAGLLHTQSENALQIGLLEREINYLLQIPQLASQVEVIAHSLKELKTVDDGYVKQKSIDNDDICPVCQDTLLKKMLPVTFCRFGCGNNIHIVCMKIWIDHQRDLEKNSLVKCPLCRENFAPLKLILEEFRNCKKLVTAAEKQSLNKHLGIPCNNCRVLPIEGNCYKFSCIPQQVLNSIPNMVIRKGNPLLDPGLQCRLCLKIFCLGQVTRTLPCNHKFHRKCIDRWLQKENACPIDDHVVYNPLTWETATSKDKINQLGCQPKHLLAKQPGLDLFIPGTGLSIKQIKPHHVTEVPQSSFQGKCNKKKNSTETEQNLTLNGFSYPCTRDAGSSLLNTQKPRHLKFSRHVKGLVLIPKAHADKFNDKMS</sequence>
<feature type="domain" description="RING-type" evidence="5">
    <location>
        <begin position="266"/>
        <end position="307"/>
    </location>
</feature>
<evidence type="ECO:0000256" key="2">
    <source>
        <dbReference type="ARBA" id="ARBA00022771"/>
    </source>
</evidence>
<dbReference type="InterPro" id="IPR013083">
    <property type="entry name" value="Znf_RING/FYVE/PHD"/>
</dbReference>
<dbReference type="InterPro" id="IPR001841">
    <property type="entry name" value="Znf_RING"/>
</dbReference>
<evidence type="ECO:0000313" key="7">
    <source>
        <dbReference type="Proteomes" id="UP000018936"/>
    </source>
</evidence>
<gene>
    <name evidence="6" type="primary">ZSWIM2</name>
    <name evidence="6" type="ORF">L345_14150</name>
</gene>
<evidence type="ECO:0000259" key="5">
    <source>
        <dbReference type="PROSITE" id="PS50089"/>
    </source>
</evidence>
<dbReference type="Gene3D" id="3.30.40.10">
    <property type="entry name" value="Zinc/RING finger domain, C3HC4 (zinc finger)"/>
    <property type="match status" value="2"/>
</dbReference>
<dbReference type="CDD" id="cd16486">
    <property type="entry name" value="mRING-H2-C3H2C2D_ZSWM2"/>
    <property type="match status" value="1"/>
</dbReference>
<accession>V8NEQ9</accession>